<comment type="caution">
    <text evidence="2">The sequence shown here is derived from an EMBL/GenBank/DDBJ whole genome shotgun (WGS) entry which is preliminary data.</text>
</comment>
<accession>A0ABU0B6F5</accession>
<dbReference type="InterPro" id="IPR027417">
    <property type="entry name" value="P-loop_NTPase"/>
</dbReference>
<sequence length="448" mass="49256">MTDVDDDLMEADAFEYQHEEEIKAAWRPKLRTVRWRDLDAAGAESEWLVYNVFTACAVSLIVGPSQHGKSFFAVEYGMCVARGEEFFGHPTVQGGVLYIAAESGGGIKKRLRAYRSWNEVPAGADIPFNFLPGKFNLFAGDDDTNSLIEDGRHWNELFMEEFGVPLRLIVVDTFSAATPGADENSARDITPVLARATRISEELGVAVTIVHHANAGGTKPRGHTAIFANVENVVSVELSEKRVDEDGRQIRYAKVTKQKDAEAGATWPFVLRAVEVGRDQMGKPVTSCVCVPPNQDIDVSGPADGGFAASERDRQFLQCVLDAMKQDGQTPPTDLPCPGRITQAVTVNTVKKLFWSRYSAGEEGDEEVKKDALRQRWKRAHDRMVQYGIIGSHEAPGSNLAWFWITGKPVKGMSMGGERKQAAPTEQERSLANLSADDEADFLSGFGQ</sequence>
<dbReference type="Gene3D" id="3.40.50.300">
    <property type="entry name" value="P-loop containing nucleotide triphosphate hydrolases"/>
    <property type="match status" value="1"/>
</dbReference>
<dbReference type="RefSeq" id="WP_307017721.1">
    <property type="nucleotide sequence ID" value="NZ_JAUSUI010000001.1"/>
</dbReference>
<organism evidence="2 3">
    <name type="scientific">Ancylobacter polymorphus</name>
    <dbReference type="NCBI Taxonomy" id="223390"/>
    <lineage>
        <taxon>Bacteria</taxon>
        <taxon>Pseudomonadati</taxon>
        <taxon>Pseudomonadota</taxon>
        <taxon>Alphaproteobacteria</taxon>
        <taxon>Hyphomicrobiales</taxon>
        <taxon>Xanthobacteraceae</taxon>
        <taxon>Ancylobacter</taxon>
    </lineage>
</organism>
<reference evidence="2 3" key="1">
    <citation type="submission" date="2023-07" db="EMBL/GenBank/DDBJ databases">
        <title>Genomic Encyclopedia of Type Strains, Phase IV (KMG-IV): sequencing the most valuable type-strain genomes for metagenomic binning, comparative biology and taxonomic classification.</title>
        <authorList>
            <person name="Goeker M."/>
        </authorList>
    </citation>
    <scope>NUCLEOTIDE SEQUENCE [LARGE SCALE GENOMIC DNA]</scope>
    <source>
        <strain evidence="2 3">DSM 2457</strain>
    </source>
</reference>
<dbReference type="SUPFAM" id="SSF52540">
    <property type="entry name" value="P-loop containing nucleoside triphosphate hydrolases"/>
    <property type="match status" value="1"/>
</dbReference>
<evidence type="ECO:0000313" key="2">
    <source>
        <dbReference type="EMBL" id="MDQ0301398.1"/>
    </source>
</evidence>
<feature type="region of interest" description="Disordered" evidence="1">
    <location>
        <begin position="414"/>
        <end position="434"/>
    </location>
</feature>
<evidence type="ECO:0000313" key="3">
    <source>
        <dbReference type="Proteomes" id="UP001224682"/>
    </source>
</evidence>
<dbReference type="EMBL" id="JAUSUI010000001">
    <property type="protein sequence ID" value="MDQ0301398.1"/>
    <property type="molecule type" value="Genomic_DNA"/>
</dbReference>
<keyword evidence="3" id="KW-1185">Reference proteome</keyword>
<evidence type="ECO:0000256" key="1">
    <source>
        <dbReference type="SAM" id="MobiDB-lite"/>
    </source>
</evidence>
<dbReference type="Proteomes" id="UP001224682">
    <property type="component" value="Unassembled WGS sequence"/>
</dbReference>
<gene>
    <name evidence="2" type="ORF">J2S75_000409</name>
</gene>
<protein>
    <recommendedName>
        <fullName evidence="4">AAA family ATPase</fullName>
    </recommendedName>
</protein>
<proteinExistence type="predicted"/>
<feature type="compositionally biased region" description="Basic and acidic residues" evidence="1">
    <location>
        <begin position="417"/>
        <end position="429"/>
    </location>
</feature>
<evidence type="ECO:0008006" key="4">
    <source>
        <dbReference type="Google" id="ProtNLM"/>
    </source>
</evidence>
<dbReference type="Pfam" id="PF13481">
    <property type="entry name" value="AAA_25"/>
    <property type="match status" value="1"/>
</dbReference>
<name>A0ABU0B6F5_9HYPH</name>